<dbReference type="AlphaFoldDB" id="A0A562BFT4"/>
<accession>A0A562BFT4</accession>
<evidence type="ECO:0000259" key="2">
    <source>
        <dbReference type="Pfam" id="PF01863"/>
    </source>
</evidence>
<feature type="region of interest" description="Disordered" evidence="1">
    <location>
        <begin position="1"/>
        <end position="58"/>
    </location>
</feature>
<keyword evidence="4" id="KW-1185">Reference proteome</keyword>
<feature type="compositionally biased region" description="Low complexity" evidence="1">
    <location>
        <begin position="22"/>
        <end position="32"/>
    </location>
</feature>
<dbReference type="PANTHER" id="PTHR30399:SF1">
    <property type="entry name" value="UTP PYROPHOSPHATASE"/>
    <property type="match status" value="1"/>
</dbReference>
<dbReference type="InterPro" id="IPR053136">
    <property type="entry name" value="UTP_pyrophosphatase-like"/>
</dbReference>
<dbReference type="InterPro" id="IPR002725">
    <property type="entry name" value="YgjP-like_metallopeptidase"/>
</dbReference>
<comment type="caution">
    <text evidence="3">The sequence shown here is derived from an EMBL/GenBank/DDBJ whole genome shotgun (WGS) entry which is preliminary data.</text>
</comment>
<dbReference type="EMBL" id="VLJN01000023">
    <property type="protein sequence ID" value="TWG83978.1"/>
    <property type="molecule type" value="Genomic_DNA"/>
</dbReference>
<feature type="domain" description="YgjP-like metallopeptidase" evidence="2">
    <location>
        <begin position="79"/>
        <end position="288"/>
    </location>
</feature>
<organism evidence="3 4">
    <name type="scientific">Cupriavidus gilardii J11</name>
    <dbReference type="NCBI Taxonomy" id="936133"/>
    <lineage>
        <taxon>Bacteria</taxon>
        <taxon>Pseudomonadati</taxon>
        <taxon>Pseudomonadota</taxon>
        <taxon>Betaproteobacteria</taxon>
        <taxon>Burkholderiales</taxon>
        <taxon>Burkholderiaceae</taxon>
        <taxon>Cupriavidus</taxon>
    </lineage>
</organism>
<evidence type="ECO:0000313" key="3">
    <source>
        <dbReference type="EMBL" id="TWG83978.1"/>
    </source>
</evidence>
<proteinExistence type="predicted"/>
<dbReference type="PANTHER" id="PTHR30399">
    <property type="entry name" value="UNCHARACTERIZED PROTEIN YGJP"/>
    <property type="match status" value="1"/>
</dbReference>
<gene>
    <name evidence="3" type="ORF">L602_000300001930</name>
</gene>
<evidence type="ECO:0000313" key="4">
    <source>
        <dbReference type="Proteomes" id="UP000318141"/>
    </source>
</evidence>
<dbReference type="Gene3D" id="3.30.2010.10">
    <property type="entry name" value="Metalloproteases ('zincins'), catalytic domain"/>
    <property type="match status" value="1"/>
</dbReference>
<dbReference type="Pfam" id="PF01863">
    <property type="entry name" value="YgjP-like"/>
    <property type="match status" value="1"/>
</dbReference>
<reference evidence="3 4" key="1">
    <citation type="submission" date="2019-07" db="EMBL/GenBank/DDBJ databases">
        <title>Genome sequencing of lignin-degrading bacterial isolates.</title>
        <authorList>
            <person name="Gladden J."/>
        </authorList>
    </citation>
    <scope>NUCLEOTIDE SEQUENCE [LARGE SCALE GENOMIC DNA]</scope>
    <source>
        <strain evidence="3 4">J11</strain>
    </source>
</reference>
<evidence type="ECO:0000256" key="1">
    <source>
        <dbReference type="SAM" id="MobiDB-lite"/>
    </source>
</evidence>
<dbReference type="Proteomes" id="UP000318141">
    <property type="component" value="Unassembled WGS sequence"/>
</dbReference>
<protein>
    <recommendedName>
        <fullName evidence="2">YgjP-like metallopeptidase domain-containing protein</fullName>
    </recommendedName>
</protein>
<sequence length="296" mass="33495">MTASRRRAADSADAQLELPLLDSAGDAGANGASPPPFAQRTPPSVQSLQPGWPAPPPNARRLLLGERTVHFTLKRSARRTIGFTIDDRGLSITAPRWVTLAEIESAIAEKQRWIFNKLAEWQQREAHRVLPEMQWRDGATVPFLGKPVTLRLDSPNGVLMFDADTHVLHLALPDQADEQQIRDRVQAWLQQQARRVLAERLDVYAARLGAQYRSFALSSASTRWGSCTSEGKIRLNWRLIHFPLSIIDYVAAHELAHLREMNHGPRFWETVESIFPEFRDAREQLRSHPPEALPAY</sequence>
<dbReference type="OrthoDB" id="9811177at2"/>
<name>A0A562BFT4_9BURK</name>
<dbReference type="CDD" id="cd07344">
    <property type="entry name" value="M48_yhfN_like"/>
    <property type="match status" value="1"/>
</dbReference>